<comment type="similarity">
    <text evidence="4">Belongs to the PEP-utilizing enzyme family.</text>
</comment>
<evidence type="ECO:0000256" key="3">
    <source>
        <dbReference type="ARBA" id="ARBA00004742"/>
    </source>
</evidence>
<gene>
    <name evidence="17" type="ORF">ACFQJ6_14480</name>
</gene>
<evidence type="ECO:0000256" key="6">
    <source>
        <dbReference type="ARBA" id="ARBA00022679"/>
    </source>
</evidence>
<evidence type="ECO:0000256" key="14">
    <source>
        <dbReference type="ARBA" id="ARBA00071420"/>
    </source>
</evidence>
<feature type="region of interest" description="Disordered" evidence="15">
    <location>
        <begin position="347"/>
        <end position="368"/>
    </location>
</feature>
<dbReference type="InterPro" id="IPR002192">
    <property type="entry name" value="PPDK_AMP/ATP-bd"/>
</dbReference>
<keyword evidence="10" id="KW-0067">ATP-binding</keyword>
<evidence type="ECO:0000256" key="4">
    <source>
        <dbReference type="ARBA" id="ARBA00007837"/>
    </source>
</evidence>
<evidence type="ECO:0000256" key="2">
    <source>
        <dbReference type="ARBA" id="ARBA00002988"/>
    </source>
</evidence>
<dbReference type="FunFam" id="3.30.1490.20:FF:000010">
    <property type="entry name" value="Phosphoenolpyruvate synthase"/>
    <property type="match status" value="1"/>
</dbReference>
<organism evidence="17 18">
    <name type="scientific">Halorussus caseinilyticus</name>
    <dbReference type="NCBI Taxonomy" id="3034025"/>
    <lineage>
        <taxon>Archaea</taxon>
        <taxon>Methanobacteriati</taxon>
        <taxon>Methanobacteriota</taxon>
        <taxon>Stenosarchaea group</taxon>
        <taxon>Halobacteria</taxon>
        <taxon>Halobacteriales</taxon>
        <taxon>Haladaptataceae</taxon>
        <taxon>Halorussus</taxon>
    </lineage>
</organism>
<comment type="cofactor">
    <cofactor evidence="1">
        <name>Mg(2+)</name>
        <dbReference type="ChEBI" id="CHEBI:18420"/>
    </cofactor>
</comment>
<dbReference type="PANTHER" id="PTHR43030">
    <property type="entry name" value="PHOSPHOENOLPYRUVATE SYNTHASE"/>
    <property type="match status" value="1"/>
</dbReference>
<evidence type="ECO:0000256" key="7">
    <source>
        <dbReference type="ARBA" id="ARBA00022723"/>
    </source>
</evidence>
<dbReference type="GO" id="GO:0046872">
    <property type="term" value="F:metal ion binding"/>
    <property type="evidence" value="ECO:0007669"/>
    <property type="project" value="UniProtKB-KW"/>
</dbReference>
<dbReference type="InterPro" id="IPR006319">
    <property type="entry name" value="PEP_synth"/>
</dbReference>
<keyword evidence="18" id="KW-1185">Reference proteome</keyword>
<dbReference type="AlphaFoldDB" id="A0ABD5WKQ5"/>
<keyword evidence="9" id="KW-0418">Kinase</keyword>
<comment type="function">
    <text evidence="2">Catalyzes the phosphorylation of pyruvate to phosphoenolpyruvate.</text>
</comment>
<keyword evidence="6" id="KW-0808">Transferase</keyword>
<evidence type="ECO:0000259" key="16">
    <source>
        <dbReference type="Pfam" id="PF01326"/>
    </source>
</evidence>
<dbReference type="GO" id="GO:0005524">
    <property type="term" value="F:ATP binding"/>
    <property type="evidence" value="ECO:0007669"/>
    <property type="project" value="UniProtKB-KW"/>
</dbReference>
<protein>
    <recommendedName>
        <fullName evidence="14">Probable phosphoenolpyruvate synthase</fullName>
        <ecNumber evidence="5">2.7.9.2</ecNumber>
    </recommendedName>
    <alternativeName>
        <fullName evidence="12">Pyruvate, water dikinase</fullName>
    </alternativeName>
</protein>
<dbReference type="RefSeq" id="WP_382209934.1">
    <property type="nucleotide sequence ID" value="NZ_JBHSZH010000005.1"/>
</dbReference>
<reference evidence="17 18" key="1">
    <citation type="journal article" date="2019" name="Int. J. Syst. Evol. Microbiol.">
        <title>The Global Catalogue of Microorganisms (GCM) 10K type strain sequencing project: providing services to taxonomists for standard genome sequencing and annotation.</title>
        <authorList>
            <consortium name="The Broad Institute Genomics Platform"/>
            <consortium name="The Broad Institute Genome Sequencing Center for Infectious Disease"/>
            <person name="Wu L."/>
            <person name="Ma J."/>
        </authorList>
    </citation>
    <scope>NUCLEOTIDE SEQUENCE [LARGE SCALE GENOMIC DNA]</scope>
    <source>
        <strain evidence="17 18">DT72</strain>
    </source>
</reference>
<evidence type="ECO:0000256" key="5">
    <source>
        <dbReference type="ARBA" id="ARBA00011996"/>
    </source>
</evidence>
<keyword evidence="8" id="KW-0547">Nucleotide-binding</keyword>
<name>A0ABD5WKQ5_9EURY</name>
<evidence type="ECO:0000313" key="17">
    <source>
        <dbReference type="EMBL" id="MFC7081127.1"/>
    </source>
</evidence>
<evidence type="ECO:0000256" key="11">
    <source>
        <dbReference type="ARBA" id="ARBA00022842"/>
    </source>
</evidence>
<evidence type="ECO:0000256" key="10">
    <source>
        <dbReference type="ARBA" id="ARBA00022840"/>
    </source>
</evidence>
<sequence length="368" mass="40532">MGDNQFVRSLDTLGSDDLPQVGGKSANLGELTRLDVPVLPGFTTTADGYDHYLDAADLRDDLRDALAGLDPDDVSDLQDRGRRVRNMVASAEMPDDLRRSIVEAYRRLGDEAGEANPRVAVRSSATAEDLPTASFAGQQETFLNVTGEDELVDAVKRCYASLFTDRAITYREDRDFDHFDVKLACPVQSMGRPDADRGCSGVAFTIDPDTGFENVVVVEAAYGLGELLVQGEVTPDRYTVFKPTNGILERERGEKAVRMVWRGDENAVEDVPEPDRKRYALDDDRIRELATYCGRIEDHFDRPMDVEWLLDGERDELYVVQARPETVHASAPERAVRTYELTGDADPSVAVAEGSRSATKSAPAGSGF</sequence>
<comment type="caution">
    <text evidence="17">The sequence shown here is derived from an EMBL/GenBank/DDBJ whole genome shotgun (WGS) entry which is preliminary data.</text>
</comment>
<evidence type="ECO:0000313" key="18">
    <source>
        <dbReference type="Proteomes" id="UP001596407"/>
    </source>
</evidence>
<dbReference type="Gene3D" id="3.30.1490.20">
    <property type="entry name" value="ATP-grasp fold, A domain"/>
    <property type="match status" value="1"/>
</dbReference>
<dbReference type="Proteomes" id="UP001596407">
    <property type="component" value="Unassembled WGS sequence"/>
</dbReference>
<dbReference type="InterPro" id="IPR013815">
    <property type="entry name" value="ATP_grasp_subdomain_1"/>
</dbReference>
<dbReference type="Pfam" id="PF01326">
    <property type="entry name" value="PPDK_N"/>
    <property type="match status" value="1"/>
</dbReference>
<keyword evidence="11" id="KW-0460">Magnesium</keyword>
<evidence type="ECO:0000256" key="15">
    <source>
        <dbReference type="SAM" id="MobiDB-lite"/>
    </source>
</evidence>
<evidence type="ECO:0000256" key="9">
    <source>
        <dbReference type="ARBA" id="ARBA00022777"/>
    </source>
</evidence>
<feature type="domain" description="Pyruvate phosphate dikinase AMP/ATP-binding" evidence="16">
    <location>
        <begin position="19"/>
        <end position="336"/>
    </location>
</feature>
<dbReference type="EMBL" id="JBHSZH010000005">
    <property type="protein sequence ID" value="MFC7081127.1"/>
    <property type="molecule type" value="Genomic_DNA"/>
</dbReference>
<proteinExistence type="inferred from homology"/>
<feature type="region of interest" description="Disordered" evidence="15">
    <location>
        <begin position="1"/>
        <end position="21"/>
    </location>
</feature>
<dbReference type="GO" id="GO:0008986">
    <property type="term" value="F:pyruvate, water dikinase activity"/>
    <property type="evidence" value="ECO:0007669"/>
    <property type="project" value="UniProtKB-EC"/>
</dbReference>
<accession>A0ABD5WKQ5</accession>
<comment type="pathway">
    <text evidence="3">Carbohydrate biosynthesis; gluconeogenesis.</text>
</comment>
<evidence type="ECO:0000256" key="1">
    <source>
        <dbReference type="ARBA" id="ARBA00001946"/>
    </source>
</evidence>
<dbReference type="PANTHER" id="PTHR43030:SF1">
    <property type="entry name" value="PHOSPHOENOLPYRUVATE SYNTHASE"/>
    <property type="match status" value="1"/>
</dbReference>
<keyword evidence="7" id="KW-0479">Metal-binding</keyword>
<dbReference type="EC" id="2.7.9.2" evidence="5"/>
<evidence type="ECO:0000256" key="13">
    <source>
        <dbReference type="ARBA" id="ARBA00047700"/>
    </source>
</evidence>
<dbReference type="Gene3D" id="3.30.470.20">
    <property type="entry name" value="ATP-grasp fold, B domain"/>
    <property type="match status" value="1"/>
</dbReference>
<evidence type="ECO:0000256" key="12">
    <source>
        <dbReference type="ARBA" id="ARBA00033470"/>
    </source>
</evidence>
<dbReference type="SUPFAM" id="SSF56059">
    <property type="entry name" value="Glutathione synthetase ATP-binding domain-like"/>
    <property type="match status" value="1"/>
</dbReference>
<comment type="catalytic activity">
    <reaction evidence="13">
        <text>pyruvate + ATP + H2O = phosphoenolpyruvate + AMP + phosphate + 2 H(+)</text>
        <dbReference type="Rhea" id="RHEA:11364"/>
        <dbReference type="ChEBI" id="CHEBI:15361"/>
        <dbReference type="ChEBI" id="CHEBI:15377"/>
        <dbReference type="ChEBI" id="CHEBI:15378"/>
        <dbReference type="ChEBI" id="CHEBI:30616"/>
        <dbReference type="ChEBI" id="CHEBI:43474"/>
        <dbReference type="ChEBI" id="CHEBI:58702"/>
        <dbReference type="ChEBI" id="CHEBI:456215"/>
        <dbReference type="EC" id="2.7.9.2"/>
    </reaction>
</comment>
<evidence type="ECO:0000256" key="8">
    <source>
        <dbReference type="ARBA" id="ARBA00022741"/>
    </source>
</evidence>